<dbReference type="Pfam" id="PF00271">
    <property type="entry name" value="Helicase_C"/>
    <property type="match status" value="1"/>
</dbReference>
<dbReference type="Gene3D" id="3.40.50.300">
    <property type="entry name" value="P-loop containing nucleotide triphosphate hydrolases"/>
    <property type="match status" value="3"/>
</dbReference>
<dbReference type="GO" id="GO:0006310">
    <property type="term" value="P:DNA recombination"/>
    <property type="evidence" value="ECO:0007669"/>
    <property type="project" value="InterPro"/>
</dbReference>
<dbReference type="InterPro" id="IPR027417">
    <property type="entry name" value="P-loop_NTPase"/>
</dbReference>
<dbReference type="Proteomes" id="UP000236724">
    <property type="component" value="Unassembled WGS sequence"/>
</dbReference>
<accession>A0A1H6F541</accession>
<dbReference type="InterPro" id="IPR036397">
    <property type="entry name" value="RNaseH_sf"/>
</dbReference>
<evidence type="ECO:0000313" key="14">
    <source>
        <dbReference type="Proteomes" id="UP000236724"/>
    </source>
</evidence>
<dbReference type="PANTHER" id="PTHR13710:SF105">
    <property type="entry name" value="ATP-DEPENDENT DNA HELICASE Q1"/>
    <property type="match status" value="1"/>
</dbReference>
<comment type="similarity">
    <text evidence="1">Belongs to the helicase family. RecQ subfamily.</text>
</comment>
<keyword evidence="3 12" id="KW-0378">Hydrolase</keyword>
<keyword evidence="2" id="KW-0547">Nucleotide-binding</keyword>
<dbReference type="GO" id="GO:0009378">
    <property type="term" value="F:four-way junction helicase activity"/>
    <property type="evidence" value="ECO:0007669"/>
    <property type="project" value="TreeGrafter"/>
</dbReference>
<evidence type="ECO:0000256" key="5">
    <source>
        <dbReference type="ARBA" id="ARBA00022840"/>
    </source>
</evidence>
<evidence type="ECO:0000313" key="12">
    <source>
        <dbReference type="EMBL" id="SEH04501.1"/>
    </source>
</evidence>
<feature type="domain" description="Helicase C-terminal" evidence="11">
    <location>
        <begin position="503"/>
        <end position="652"/>
    </location>
</feature>
<dbReference type="GO" id="GO:0005694">
    <property type="term" value="C:chromosome"/>
    <property type="evidence" value="ECO:0007669"/>
    <property type="project" value="TreeGrafter"/>
</dbReference>
<dbReference type="Gene3D" id="3.30.420.10">
    <property type="entry name" value="Ribonuclease H-like superfamily/Ribonuclease H"/>
    <property type="match status" value="1"/>
</dbReference>
<dbReference type="AlphaFoldDB" id="A0A1H6F541"/>
<evidence type="ECO:0000256" key="2">
    <source>
        <dbReference type="ARBA" id="ARBA00022741"/>
    </source>
</evidence>
<feature type="domain" description="Helicase ATP-binding" evidence="10">
    <location>
        <begin position="294"/>
        <end position="474"/>
    </location>
</feature>
<evidence type="ECO:0000256" key="8">
    <source>
        <dbReference type="ARBA" id="ARBA00034617"/>
    </source>
</evidence>
<dbReference type="EC" id="5.6.2.4" evidence="9"/>
<dbReference type="InterPro" id="IPR014016">
    <property type="entry name" value="UvrD-like_ATP-bd"/>
</dbReference>
<dbReference type="SMART" id="SM00487">
    <property type="entry name" value="DEXDc"/>
    <property type="match status" value="1"/>
</dbReference>
<proteinExistence type="inferred from homology"/>
<dbReference type="GO" id="GO:0016787">
    <property type="term" value="F:hydrolase activity"/>
    <property type="evidence" value="ECO:0007669"/>
    <property type="project" value="UniProtKB-KW"/>
</dbReference>
<dbReference type="GO" id="GO:0006281">
    <property type="term" value="P:DNA repair"/>
    <property type="evidence" value="ECO:0007669"/>
    <property type="project" value="TreeGrafter"/>
</dbReference>
<dbReference type="PANTHER" id="PTHR13710">
    <property type="entry name" value="DNA HELICASE RECQ FAMILY MEMBER"/>
    <property type="match status" value="1"/>
</dbReference>
<keyword evidence="4 12" id="KW-0347">Helicase</keyword>
<dbReference type="PROSITE" id="PS51192">
    <property type="entry name" value="HELICASE_ATP_BIND_1"/>
    <property type="match status" value="1"/>
</dbReference>
<sequence length="1155" mass="130506">MQVTELLQRCLWLDLETDTENTVFKIGAVYRDQVFMRQGHFDLAQAIIDLEQFAATADYVLGHNIVAHDMPVLQSHNPQALILKQPLLDTLLLSPLAFPQTPYHHLVKDYKLVHDTVNDPVADARLSAQLLTEEWHSFERMKQNGQGDLLAFYRFCFSQEQGIQDFFQALGIPEIQLNTAKALLQQKRYADRLCAHALAQWLQNFKITPAWAYALAWLSVAEGNSVLPPWVRYQFPEIIDILHSLRETNCGQADCAYCHEHHNAVKQLQNFFGFQAYRPIPQAEDGSSLQQRIVEAGMQRQPLLAILPTGGGKSLCYQVPALAHYQRRGVLTIVISPLQALMKDQVDGLVRRTGTPFADALNGLLTSPERGQVLERIRLGDTAILYVSPEQLRNHSFRETIKQREIACWVFDEAHCLSKWGHDFRTDYWYAARFIREFSATIKQPIPPVAAFTATAKQDVIAEIRGHFKQFLAQDLTLFAGGVERDNLSFQIIPTSSMEKNTRIHDLLHHLESGCAIVYATTRKRTEEIATFLAEHEQPIHAAAFHAGLEPPEKHTLQNAFIAGELPVICATNAFGMGIDKNDVRLVIHADIPGSLENYLQEAGRAGRDRETADCILLYDETDIERQFKLSALSQLTRRDISTILRVLRRSRRQDQNLVVISSGELMQQLGNESLSFEHTDHMMDTKVKTAIAWLERSGFVQRDENSTQVFQGQVLLDMQQAEARLEKLHVSQDKKKQWLRLFSVLLNMDIDEGLTADALAATAQIEVAPETDTTPAKEAIRLLQDMAQQGFINQGLQLTAFFRAKGRNNAQQLLSQVCSLESAMISVLREQEPDAKEGDWMDLNLRQLSQHLLERDHAIHPQTLLQLLKSLSQDGKGLAGNRGSLSLHYVAQDFYKLHLQRDWNALEQTAKRRQAVAQVLVQHLQHKAQATGENQRKELLLSFTLDELQQALSNDLALQTQLKDSLAAAERGLLFLHEQGVLNLQQGLAIFRAAMHITIQPEAKGRRYNQSDYGALDHHYGERILQIHVMNEYARLAQKKIQDALNLVAAYFLLDRKNFIQRYFKHDKAMLKRATSAASYHQIVESLQHPVQTSIVAASAEQNMLILAGPGSGKTKTVVHRCAYLLRVLRVAAASILVLCFKPQCRAQPAPSSA</sequence>
<dbReference type="SUPFAM" id="SSF52540">
    <property type="entry name" value="P-loop containing nucleoside triphosphate hydrolases"/>
    <property type="match status" value="2"/>
</dbReference>
<dbReference type="EMBL" id="FMSV02000056">
    <property type="protein sequence ID" value="SEH04501.1"/>
    <property type="molecule type" value="Genomic_DNA"/>
</dbReference>
<name>A0A1H6F541_9GAMM</name>
<keyword evidence="7" id="KW-0413">Isomerase</keyword>
<evidence type="ECO:0000256" key="3">
    <source>
        <dbReference type="ARBA" id="ARBA00022801"/>
    </source>
</evidence>
<dbReference type="GO" id="GO:0005524">
    <property type="term" value="F:ATP binding"/>
    <property type="evidence" value="ECO:0007669"/>
    <property type="project" value="UniProtKB-KW"/>
</dbReference>
<evidence type="ECO:0000256" key="4">
    <source>
        <dbReference type="ARBA" id="ARBA00022806"/>
    </source>
</evidence>
<dbReference type="InterPro" id="IPR014001">
    <property type="entry name" value="Helicase_ATP-bd"/>
</dbReference>
<evidence type="ECO:0000256" key="7">
    <source>
        <dbReference type="ARBA" id="ARBA00023235"/>
    </source>
</evidence>
<dbReference type="GO" id="GO:0005737">
    <property type="term" value="C:cytoplasm"/>
    <property type="evidence" value="ECO:0007669"/>
    <property type="project" value="TreeGrafter"/>
</dbReference>
<dbReference type="Pfam" id="PF00580">
    <property type="entry name" value="UvrD-helicase"/>
    <property type="match status" value="1"/>
</dbReference>
<dbReference type="SMART" id="SM00490">
    <property type="entry name" value="HELICc"/>
    <property type="match status" value="1"/>
</dbReference>
<gene>
    <name evidence="12" type="primary">recQ_1</name>
    <name evidence="13" type="synonym">recQ_5</name>
    <name evidence="12" type="ORF">MBHS_00347</name>
    <name evidence="13" type="ORF">MBHS_03078</name>
</gene>
<dbReference type="PROSITE" id="PS51194">
    <property type="entry name" value="HELICASE_CTER"/>
    <property type="match status" value="1"/>
</dbReference>
<reference evidence="12 14" key="1">
    <citation type="submission" date="2016-10" db="EMBL/GenBank/DDBJ databases">
        <authorList>
            <person name="de Groot N.N."/>
        </authorList>
    </citation>
    <scope>NUCLEOTIDE SEQUENCE [LARGE SCALE GENOMIC DNA]</scope>
    <source>
        <strain evidence="12">MBHS1</strain>
    </source>
</reference>
<keyword evidence="14" id="KW-1185">Reference proteome</keyword>
<evidence type="ECO:0000256" key="6">
    <source>
        <dbReference type="ARBA" id="ARBA00023125"/>
    </source>
</evidence>
<dbReference type="GO" id="GO:0043138">
    <property type="term" value="F:3'-5' DNA helicase activity"/>
    <property type="evidence" value="ECO:0007669"/>
    <property type="project" value="UniProtKB-EC"/>
</dbReference>
<keyword evidence="5" id="KW-0067">ATP-binding</keyword>
<dbReference type="InterPro" id="IPR012337">
    <property type="entry name" value="RNaseH-like_sf"/>
</dbReference>
<keyword evidence="6" id="KW-0238">DNA-binding</keyword>
<evidence type="ECO:0000256" key="9">
    <source>
        <dbReference type="ARBA" id="ARBA00034808"/>
    </source>
</evidence>
<dbReference type="NCBIfam" id="TIGR00614">
    <property type="entry name" value="recQ_fam"/>
    <property type="match status" value="1"/>
</dbReference>
<dbReference type="Pfam" id="PF00270">
    <property type="entry name" value="DEAD"/>
    <property type="match status" value="1"/>
</dbReference>
<evidence type="ECO:0000259" key="10">
    <source>
        <dbReference type="PROSITE" id="PS51192"/>
    </source>
</evidence>
<dbReference type="InterPro" id="IPR001650">
    <property type="entry name" value="Helicase_C-like"/>
</dbReference>
<dbReference type="SUPFAM" id="SSF53098">
    <property type="entry name" value="Ribonuclease H-like"/>
    <property type="match status" value="1"/>
</dbReference>
<dbReference type="InterPro" id="IPR004589">
    <property type="entry name" value="DNA_helicase_ATP-dep_RecQ"/>
</dbReference>
<organism evidence="12 14">
    <name type="scientific">Candidatus Venteria ishoeyi</name>
    <dbReference type="NCBI Taxonomy" id="1899563"/>
    <lineage>
        <taxon>Bacteria</taxon>
        <taxon>Pseudomonadati</taxon>
        <taxon>Pseudomonadota</taxon>
        <taxon>Gammaproteobacteria</taxon>
        <taxon>Thiotrichales</taxon>
        <taxon>Thiotrichaceae</taxon>
        <taxon>Venteria</taxon>
    </lineage>
</organism>
<evidence type="ECO:0000259" key="11">
    <source>
        <dbReference type="PROSITE" id="PS51194"/>
    </source>
</evidence>
<dbReference type="InterPro" id="IPR011545">
    <property type="entry name" value="DEAD/DEAH_box_helicase_dom"/>
</dbReference>
<protein>
    <recommendedName>
        <fullName evidence="9">DNA 3'-5' helicase</fullName>
        <ecNumber evidence="9">5.6.2.4</ecNumber>
    </recommendedName>
</protein>
<comment type="catalytic activity">
    <reaction evidence="8">
        <text>Couples ATP hydrolysis with the unwinding of duplex DNA by translocating in the 3'-5' direction.</text>
        <dbReference type="EC" id="5.6.2.4"/>
    </reaction>
</comment>
<evidence type="ECO:0000256" key="1">
    <source>
        <dbReference type="ARBA" id="ARBA00005446"/>
    </source>
</evidence>
<dbReference type="GO" id="GO:0003677">
    <property type="term" value="F:DNA binding"/>
    <property type="evidence" value="ECO:0007669"/>
    <property type="project" value="UniProtKB-KW"/>
</dbReference>
<dbReference type="EMBL" id="FMSV02000526">
    <property type="protein sequence ID" value="SEH07204.1"/>
    <property type="molecule type" value="Genomic_DNA"/>
</dbReference>
<evidence type="ECO:0000313" key="13">
    <source>
        <dbReference type="EMBL" id="SEH07204.1"/>
    </source>
</evidence>